<dbReference type="Proteomes" id="UP001153737">
    <property type="component" value="Chromosome 9"/>
</dbReference>
<proteinExistence type="predicted"/>
<evidence type="ECO:0000313" key="7">
    <source>
        <dbReference type="Proteomes" id="UP001153737"/>
    </source>
</evidence>
<evidence type="ECO:0000256" key="5">
    <source>
        <dbReference type="SAM" id="Phobius"/>
    </source>
</evidence>
<keyword evidence="5" id="KW-0472">Membrane</keyword>
<comment type="subcellular location">
    <subcellularLocation>
        <location evidence="1">Membrane</location>
        <topology evidence="1">Single-pass type I membrane protein</topology>
    </subcellularLocation>
</comment>
<evidence type="ECO:0000256" key="1">
    <source>
        <dbReference type="ARBA" id="ARBA00004479"/>
    </source>
</evidence>
<dbReference type="PANTHER" id="PTHR13055">
    <property type="entry name" value="TUMOR ENDOTHELIAL MARKER 7 RELATED"/>
    <property type="match status" value="1"/>
</dbReference>
<protein>
    <recommendedName>
        <fullName evidence="8">Plexin domain-containing protein 2</fullName>
    </recommendedName>
</protein>
<gene>
    <name evidence="6" type="ORF">PHAECO_LOCUS12452</name>
</gene>
<dbReference type="GO" id="GO:0016020">
    <property type="term" value="C:membrane"/>
    <property type="evidence" value="ECO:0007669"/>
    <property type="project" value="UniProtKB-SubCell"/>
</dbReference>
<accession>A0A9P0DVI7</accession>
<evidence type="ECO:0000256" key="2">
    <source>
        <dbReference type="ARBA" id="ARBA00022692"/>
    </source>
</evidence>
<sequence>MNLNYLKLALDIGKMAKLPFLCERLILFLLISNGISSVLSNYDADFYETDFPSDIPENDPVIELLNQNNAVHTLHKRNIVNGTVIPTSIVTPSVTSQKPIVAVVSQKTNTILPTNFTLTSLRNNLAKNLGENGTGIRKNYTSSTTPVPLVHKMISNVSLTTTEKDDDADFGIPRFPSDLDTEEGTKKFNESLTKHNITNSKTDPNLFYNSSILHDKSVGHFYWVDMKNRSDVKVNELLSQSHRRAATIKLSFDFPFYGHLIKNVTIATGGFLYTGDYVHSWLAATQYIAPLMANFDTSLSNDSFIKYLDNGTAFTVQWENVALQDMPADGNFTFQVTLFKSGDIVFVYREVPLQVEKIQELHHPVKVGLSDAYIMDHTVFLVRRKTIYEYDRVHFNKTYIKDWTTIYLSALPTCLDAHDCETCLTRELKFKCQWCPTMAKCSEGFDRHRQTWLANGCERKSFQNASMCSISTDEDVYYHGEPYQEDPNIVNHDMNDDIPVPMAGQADGKRDVGVSGIMAILFLVAMVSGLSVWVLYAYRNPHTTSGQMLIRYRPSQWRWRRGEARYTAATIHM</sequence>
<keyword evidence="7" id="KW-1185">Reference proteome</keyword>
<keyword evidence="2 5" id="KW-0812">Transmembrane</keyword>
<dbReference type="PANTHER" id="PTHR13055:SF12">
    <property type="entry name" value="LD40707P"/>
    <property type="match status" value="1"/>
</dbReference>
<dbReference type="InterPro" id="IPR031152">
    <property type="entry name" value="PLXDC"/>
</dbReference>
<evidence type="ECO:0008006" key="8">
    <source>
        <dbReference type="Google" id="ProtNLM"/>
    </source>
</evidence>
<reference evidence="6" key="1">
    <citation type="submission" date="2022-01" db="EMBL/GenBank/DDBJ databases">
        <authorList>
            <person name="King R."/>
        </authorList>
    </citation>
    <scope>NUCLEOTIDE SEQUENCE</scope>
</reference>
<dbReference type="EMBL" id="OU896715">
    <property type="protein sequence ID" value="CAH1183532.1"/>
    <property type="molecule type" value="Genomic_DNA"/>
</dbReference>
<keyword evidence="4 5" id="KW-1133">Transmembrane helix</keyword>
<dbReference type="OrthoDB" id="6285106at2759"/>
<evidence type="ECO:0000256" key="4">
    <source>
        <dbReference type="ARBA" id="ARBA00022989"/>
    </source>
</evidence>
<organism evidence="6 7">
    <name type="scientific">Phaedon cochleariae</name>
    <name type="common">Mustard beetle</name>
    <dbReference type="NCBI Taxonomy" id="80249"/>
    <lineage>
        <taxon>Eukaryota</taxon>
        <taxon>Metazoa</taxon>
        <taxon>Ecdysozoa</taxon>
        <taxon>Arthropoda</taxon>
        <taxon>Hexapoda</taxon>
        <taxon>Insecta</taxon>
        <taxon>Pterygota</taxon>
        <taxon>Neoptera</taxon>
        <taxon>Endopterygota</taxon>
        <taxon>Coleoptera</taxon>
        <taxon>Polyphaga</taxon>
        <taxon>Cucujiformia</taxon>
        <taxon>Chrysomeloidea</taxon>
        <taxon>Chrysomelidae</taxon>
        <taxon>Chrysomelinae</taxon>
        <taxon>Chrysomelini</taxon>
        <taxon>Phaedon</taxon>
    </lineage>
</organism>
<keyword evidence="3" id="KW-0732">Signal</keyword>
<feature type="transmembrane region" description="Helical" evidence="5">
    <location>
        <begin position="517"/>
        <end position="538"/>
    </location>
</feature>
<reference evidence="6" key="2">
    <citation type="submission" date="2022-10" db="EMBL/GenBank/DDBJ databases">
        <authorList>
            <consortium name="ENA_rothamsted_submissions"/>
            <consortium name="culmorum"/>
            <person name="King R."/>
        </authorList>
    </citation>
    <scope>NUCLEOTIDE SEQUENCE</scope>
</reference>
<dbReference type="AlphaFoldDB" id="A0A9P0DVI7"/>
<evidence type="ECO:0000256" key="3">
    <source>
        <dbReference type="ARBA" id="ARBA00022729"/>
    </source>
</evidence>
<evidence type="ECO:0000313" key="6">
    <source>
        <dbReference type="EMBL" id="CAH1183532.1"/>
    </source>
</evidence>
<name>A0A9P0DVI7_PHACE</name>